<dbReference type="EMBL" id="CM044706">
    <property type="protein sequence ID" value="KAI5656882.1"/>
    <property type="molecule type" value="Genomic_DNA"/>
</dbReference>
<accession>A0ACC0AA84</accession>
<organism evidence="1 2">
    <name type="scientific">Catharanthus roseus</name>
    <name type="common">Madagascar periwinkle</name>
    <name type="synonym">Vinca rosea</name>
    <dbReference type="NCBI Taxonomy" id="4058"/>
    <lineage>
        <taxon>Eukaryota</taxon>
        <taxon>Viridiplantae</taxon>
        <taxon>Streptophyta</taxon>
        <taxon>Embryophyta</taxon>
        <taxon>Tracheophyta</taxon>
        <taxon>Spermatophyta</taxon>
        <taxon>Magnoliopsida</taxon>
        <taxon>eudicotyledons</taxon>
        <taxon>Gunneridae</taxon>
        <taxon>Pentapetalae</taxon>
        <taxon>asterids</taxon>
        <taxon>lamiids</taxon>
        <taxon>Gentianales</taxon>
        <taxon>Apocynaceae</taxon>
        <taxon>Rauvolfioideae</taxon>
        <taxon>Vinceae</taxon>
        <taxon>Catharanthinae</taxon>
        <taxon>Catharanthus</taxon>
    </lineage>
</organism>
<dbReference type="Proteomes" id="UP001060085">
    <property type="component" value="Linkage Group LG06"/>
</dbReference>
<comment type="caution">
    <text evidence="1">The sequence shown here is derived from an EMBL/GenBank/DDBJ whole genome shotgun (WGS) entry which is preliminary data.</text>
</comment>
<gene>
    <name evidence="1" type="ORF">M9H77_25675</name>
</gene>
<name>A0ACC0AA84_CATRO</name>
<reference evidence="2" key="1">
    <citation type="journal article" date="2023" name="Nat. Plants">
        <title>Single-cell RNA sequencing provides a high-resolution roadmap for understanding the multicellular compartmentation of specialized metabolism.</title>
        <authorList>
            <person name="Sun S."/>
            <person name="Shen X."/>
            <person name="Li Y."/>
            <person name="Li Y."/>
            <person name="Wang S."/>
            <person name="Li R."/>
            <person name="Zhang H."/>
            <person name="Shen G."/>
            <person name="Guo B."/>
            <person name="Wei J."/>
            <person name="Xu J."/>
            <person name="St-Pierre B."/>
            <person name="Chen S."/>
            <person name="Sun C."/>
        </authorList>
    </citation>
    <scope>NUCLEOTIDE SEQUENCE [LARGE SCALE GENOMIC DNA]</scope>
</reference>
<evidence type="ECO:0000313" key="2">
    <source>
        <dbReference type="Proteomes" id="UP001060085"/>
    </source>
</evidence>
<keyword evidence="2" id="KW-1185">Reference proteome</keyword>
<protein>
    <submittedName>
        <fullName evidence="1">Uncharacterized protein</fullName>
    </submittedName>
</protein>
<sequence length="514" mass="58372">MQICCNLEIDVNGQETFFLNKEILAPFSGRLRKLFSKLRGTTSRSRLKLIFHDFPGGAEAFELISNYCYNGGKLNITPSNSLPLHFAAVFMEMNRNNRGESCLITQTKAEYLKGIHQWDWSDLLDCLKQCQKLLPLMKSSYLLQELLECIVGRIYTSVLDSSSSEDSSCIQFSGDISTERSSNISSHQTSSISWFKDLEFLNIDLFEKVVETMIVQKMDNIVISSFFFHYQKSKFLGASPAQEKIKVLETLVNLLHLLNRFLIPIKGLIHLLQCSLSLEINKSHVKKLENLIGSLLDQATLDDLLFASPRGKSYAYDVNLILRLQKQFLVQEFFLMHKLKKVAFLIDLYLAEVAPDPNLKPSKFLALATTLPDFARDSHDMIYEAMDVYLKVHKNLCEEEKIKLCCGLNYDKLSAKSLIHLACNSNFPACAKGTAAVSQHSNYRILMKKTTHHVISSGLKDQLETSYMNKIDHQSNEGSCRKPRPTDKVDRKKQTRAANIIKLSSISTTVSYNC</sequence>
<proteinExistence type="predicted"/>
<evidence type="ECO:0000313" key="1">
    <source>
        <dbReference type="EMBL" id="KAI5656882.1"/>
    </source>
</evidence>